<dbReference type="Pfam" id="PF09335">
    <property type="entry name" value="VTT_dom"/>
    <property type="match status" value="1"/>
</dbReference>
<feature type="transmembrane region" description="Helical" evidence="7">
    <location>
        <begin position="100"/>
        <end position="125"/>
    </location>
</feature>
<proteinExistence type="inferred from homology"/>
<organism evidence="9 10">
    <name type="scientific">Gordonia caeni</name>
    <dbReference type="NCBI Taxonomy" id="1007097"/>
    <lineage>
        <taxon>Bacteria</taxon>
        <taxon>Bacillati</taxon>
        <taxon>Actinomycetota</taxon>
        <taxon>Actinomycetes</taxon>
        <taxon>Mycobacteriales</taxon>
        <taxon>Gordoniaceae</taxon>
        <taxon>Gordonia</taxon>
    </lineage>
</organism>
<feature type="transmembrane region" description="Helical" evidence="7">
    <location>
        <begin position="33"/>
        <end position="51"/>
    </location>
</feature>
<comment type="similarity">
    <text evidence="2 7">Belongs to the TVP38/TMEM64 family.</text>
</comment>
<dbReference type="RefSeq" id="WP_425553087.1">
    <property type="nucleotide sequence ID" value="NZ_BAAAZW010000014.1"/>
</dbReference>
<dbReference type="Proteomes" id="UP001418444">
    <property type="component" value="Unassembled WGS sequence"/>
</dbReference>
<dbReference type="EMBL" id="BAAAZW010000014">
    <property type="protein sequence ID" value="GAA3970412.1"/>
    <property type="molecule type" value="Genomic_DNA"/>
</dbReference>
<evidence type="ECO:0000256" key="2">
    <source>
        <dbReference type="ARBA" id="ARBA00008640"/>
    </source>
</evidence>
<evidence type="ECO:0000256" key="4">
    <source>
        <dbReference type="ARBA" id="ARBA00022692"/>
    </source>
</evidence>
<name>A0ABP7PT24_9ACTN</name>
<dbReference type="PANTHER" id="PTHR12677">
    <property type="entry name" value="GOLGI APPARATUS MEMBRANE PROTEIN TVP38-RELATED"/>
    <property type="match status" value="1"/>
</dbReference>
<keyword evidence="5 7" id="KW-1133">Transmembrane helix</keyword>
<evidence type="ECO:0000256" key="7">
    <source>
        <dbReference type="RuleBase" id="RU366058"/>
    </source>
</evidence>
<feature type="domain" description="VTT" evidence="8">
    <location>
        <begin position="88"/>
        <end position="205"/>
    </location>
</feature>
<accession>A0ABP7PT24</accession>
<keyword evidence="10" id="KW-1185">Reference proteome</keyword>
<evidence type="ECO:0000256" key="6">
    <source>
        <dbReference type="ARBA" id="ARBA00023136"/>
    </source>
</evidence>
<dbReference type="InterPro" id="IPR032816">
    <property type="entry name" value="VTT_dom"/>
</dbReference>
<keyword evidence="3 7" id="KW-1003">Cell membrane</keyword>
<feature type="transmembrane region" description="Helical" evidence="7">
    <location>
        <begin position="71"/>
        <end position="88"/>
    </location>
</feature>
<keyword evidence="4 7" id="KW-0812">Transmembrane</keyword>
<feature type="transmembrane region" description="Helical" evidence="7">
    <location>
        <begin position="215"/>
        <end position="232"/>
    </location>
</feature>
<protein>
    <recommendedName>
        <fullName evidence="7">TVP38/TMEM64 family membrane protein</fullName>
    </recommendedName>
</protein>
<gene>
    <name evidence="9" type="ORF">GCM10022231_34840</name>
</gene>
<dbReference type="PANTHER" id="PTHR12677:SF59">
    <property type="entry name" value="GOLGI APPARATUS MEMBRANE PROTEIN TVP38-RELATED"/>
    <property type="match status" value="1"/>
</dbReference>
<keyword evidence="6 7" id="KW-0472">Membrane</keyword>
<comment type="subcellular location">
    <subcellularLocation>
        <location evidence="1 7">Cell membrane</location>
        <topology evidence="1 7">Multi-pass membrane protein</topology>
    </subcellularLocation>
</comment>
<evidence type="ECO:0000256" key="5">
    <source>
        <dbReference type="ARBA" id="ARBA00022989"/>
    </source>
</evidence>
<evidence type="ECO:0000256" key="3">
    <source>
        <dbReference type="ARBA" id="ARBA00022475"/>
    </source>
</evidence>
<evidence type="ECO:0000313" key="10">
    <source>
        <dbReference type="Proteomes" id="UP001418444"/>
    </source>
</evidence>
<evidence type="ECO:0000256" key="1">
    <source>
        <dbReference type="ARBA" id="ARBA00004651"/>
    </source>
</evidence>
<comment type="caution">
    <text evidence="9">The sequence shown here is derived from an EMBL/GenBank/DDBJ whole genome shotgun (WGS) entry which is preliminary data.</text>
</comment>
<feature type="transmembrane region" description="Helical" evidence="7">
    <location>
        <begin position="183"/>
        <end position="203"/>
    </location>
</feature>
<evidence type="ECO:0000259" key="8">
    <source>
        <dbReference type="Pfam" id="PF09335"/>
    </source>
</evidence>
<dbReference type="InterPro" id="IPR015414">
    <property type="entry name" value="TMEM64"/>
</dbReference>
<reference evidence="10" key="1">
    <citation type="journal article" date="2019" name="Int. J. Syst. Evol. Microbiol.">
        <title>The Global Catalogue of Microorganisms (GCM) 10K type strain sequencing project: providing services to taxonomists for standard genome sequencing and annotation.</title>
        <authorList>
            <consortium name="The Broad Institute Genomics Platform"/>
            <consortium name="The Broad Institute Genome Sequencing Center for Infectious Disease"/>
            <person name="Wu L."/>
            <person name="Ma J."/>
        </authorList>
    </citation>
    <scope>NUCLEOTIDE SEQUENCE [LARGE SCALE GENOMIC DNA]</scope>
    <source>
        <strain evidence="10">JCM 16923</strain>
    </source>
</reference>
<evidence type="ECO:0000313" key="9">
    <source>
        <dbReference type="EMBL" id="GAA3970412.1"/>
    </source>
</evidence>
<sequence length="245" mass="25715">MRRSLRSRVVEEPVDLASGEVDAAPAGRGRAKVWRAILALLVVIAVLAAAYLTPLPSIGRVREWSDAMGPWFPLVFFVAYAVATIGPVPRTPFTVMAGVLFGPAVGFAGSMIASTIAAVVAFGLARRLGRARVQRHLDRAVFQALEERLERRGWLAVGSLRLIPVCPFSVLNYASGLSSVRPISYTVASVLGTMPGTAAVVFLGEAVAGEAGGGTVVLSGALFAVGVIGLIVDTRLPLHRSSEKA</sequence>